<gene>
    <name evidence="4" type="ORF">SRB5_42070</name>
</gene>
<organism evidence="4 5">
    <name type="scientific">Streptomyces smaragdinus</name>
    <dbReference type="NCBI Taxonomy" id="2585196"/>
    <lineage>
        <taxon>Bacteria</taxon>
        <taxon>Bacillati</taxon>
        <taxon>Actinomycetota</taxon>
        <taxon>Actinomycetes</taxon>
        <taxon>Kitasatosporales</taxon>
        <taxon>Streptomycetaceae</taxon>
        <taxon>Streptomyces</taxon>
    </lineage>
</organism>
<evidence type="ECO:0000256" key="2">
    <source>
        <dbReference type="ARBA" id="ARBA00022679"/>
    </source>
</evidence>
<evidence type="ECO:0000259" key="3">
    <source>
        <dbReference type="Pfam" id="PF13649"/>
    </source>
</evidence>
<dbReference type="EMBL" id="WEGJ01000017">
    <property type="protein sequence ID" value="MQY14046.1"/>
    <property type="molecule type" value="Genomic_DNA"/>
</dbReference>
<dbReference type="OrthoDB" id="9805171at2"/>
<proteinExistence type="predicted"/>
<dbReference type="InterPro" id="IPR029063">
    <property type="entry name" value="SAM-dependent_MTases_sf"/>
</dbReference>
<dbReference type="CDD" id="cd02440">
    <property type="entry name" value="AdoMet_MTases"/>
    <property type="match status" value="1"/>
</dbReference>
<dbReference type="AlphaFoldDB" id="A0A7K0CKN4"/>
<keyword evidence="2" id="KW-0808">Transferase</keyword>
<name>A0A7K0CKN4_9ACTN</name>
<dbReference type="PANTHER" id="PTHR43861:SF1">
    <property type="entry name" value="TRANS-ACONITATE 2-METHYLTRANSFERASE"/>
    <property type="match status" value="1"/>
</dbReference>
<evidence type="ECO:0000313" key="4">
    <source>
        <dbReference type="EMBL" id="MQY14046.1"/>
    </source>
</evidence>
<dbReference type="Gene3D" id="3.40.50.150">
    <property type="entry name" value="Vaccinia Virus protein VP39"/>
    <property type="match status" value="1"/>
</dbReference>
<evidence type="ECO:0000256" key="1">
    <source>
        <dbReference type="ARBA" id="ARBA00022603"/>
    </source>
</evidence>
<accession>A0A7K0CKN4</accession>
<evidence type="ECO:0000313" key="5">
    <source>
        <dbReference type="Proteomes" id="UP000466345"/>
    </source>
</evidence>
<dbReference type="RefSeq" id="WP_153454308.1">
    <property type="nucleotide sequence ID" value="NZ_WEGJ01000017.1"/>
</dbReference>
<reference evidence="4 5" key="1">
    <citation type="submission" date="2019-10" db="EMBL/GenBank/DDBJ databases">
        <title>Streptomyces smaragdinus sp. nov. and Streptomyces fabii sp. nov., isolated from the gut of fungus growing-termite Macrotermes natalensis.</title>
        <authorList>
            <person name="Schwitalla J."/>
            <person name="Benndorf R."/>
            <person name="Martin K."/>
            <person name="De Beer W."/>
            <person name="Kaster A.-K."/>
            <person name="Vollmers J."/>
            <person name="Poulsen M."/>
            <person name="Beemelmanns C."/>
        </authorList>
    </citation>
    <scope>NUCLEOTIDE SEQUENCE [LARGE SCALE GENOMIC DNA]</scope>
    <source>
        <strain evidence="4 5">RB5</strain>
    </source>
</reference>
<dbReference type="GO" id="GO:0017000">
    <property type="term" value="P:antibiotic biosynthetic process"/>
    <property type="evidence" value="ECO:0007669"/>
    <property type="project" value="UniProtKB-ARBA"/>
</dbReference>
<dbReference type="SUPFAM" id="SSF53335">
    <property type="entry name" value="S-adenosyl-L-methionine-dependent methyltransferases"/>
    <property type="match status" value="1"/>
</dbReference>
<dbReference type="GO" id="GO:0008168">
    <property type="term" value="F:methyltransferase activity"/>
    <property type="evidence" value="ECO:0007669"/>
    <property type="project" value="UniProtKB-KW"/>
</dbReference>
<dbReference type="PANTHER" id="PTHR43861">
    <property type="entry name" value="TRANS-ACONITATE 2-METHYLTRANSFERASE-RELATED"/>
    <property type="match status" value="1"/>
</dbReference>
<comment type="caution">
    <text evidence="4">The sequence shown here is derived from an EMBL/GenBank/DDBJ whole genome shotgun (WGS) entry which is preliminary data.</text>
</comment>
<dbReference type="GO" id="GO:0032259">
    <property type="term" value="P:methylation"/>
    <property type="evidence" value="ECO:0007669"/>
    <property type="project" value="UniProtKB-KW"/>
</dbReference>
<keyword evidence="5" id="KW-1185">Reference proteome</keyword>
<sequence>MTEPGYVREAREFYDAIAVEYNEMFPSGPEGNPLDRAVLETFAARVRDDGGGPVVEAGSGPGRVCAYFTALGTDITGVDVSPHTVKLARARFPELRFETGTMTALERADGSLAGLLSWYSLIHVPPARHPEVLAEFHRVLRPGGRLLLGFQVGTVPNHHERPFGHDVRLDFHRLSPDRTADLLAAAGFDVEVKLVRAAHGEQEKTPQGFLLARKATP</sequence>
<protein>
    <recommendedName>
        <fullName evidence="3">Methyltransferase domain-containing protein</fullName>
    </recommendedName>
</protein>
<feature type="domain" description="Methyltransferase" evidence="3">
    <location>
        <begin position="54"/>
        <end position="144"/>
    </location>
</feature>
<keyword evidence="1" id="KW-0489">Methyltransferase</keyword>
<dbReference type="Pfam" id="PF13649">
    <property type="entry name" value="Methyltransf_25"/>
    <property type="match status" value="1"/>
</dbReference>
<dbReference type="Proteomes" id="UP000466345">
    <property type="component" value="Unassembled WGS sequence"/>
</dbReference>
<dbReference type="InterPro" id="IPR041698">
    <property type="entry name" value="Methyltransf_25"/>
</dbReference>